<reference evidence="1 2" key="1">
    <citation type="journal article" date="2020" name="ISME J.">
        <title>Enrichment and physiological characterization of a novel comammox Nitrospira indicates ammonium inhibition of complete nitrification.</title>
        <authorList>
            <person name="Sakoula D."/>
            <person name="Koch H."/>
            <person name="Frank J."/>
            <person name="Jetten M.S.M."/>
            <person name="van Kessel M.A.H.J."/>
            <person name="Lucker S."/>
        </authorList>
    </citation>
    <scope>NUCLEOTIDE SEQUENCE [LARGE SCALE GENOMIC DNA]</scope>
    <source>
        <strain evidence="1">Comreactor17</strain>
    </source>
</reference>
<dbReference type="EMBL" id="CP047423">
    <property type="protein sequence ID" value="QPD03341.1"/>
    <property type="molecule type" value="Genomic_DNA"/>
</dbReference>
<evidence type="ECO:0000313" key="1">
    <source>
        <dbReference type="EMBL" id="QPD03341.1"/>
    </source>
</evidence>
<dbReference type="CDD" id="cd02440">
    <property type="entry name" value="AdoMet_MTases"/>
    <property type="match status" value="1"/>
</dbReference>
<dbReference type="AlphaFoldDB" id="A0A7S8FCK0"/>
<dbReference type="InterPro" id="IPR029063">
    <property type="entry name" value="SAM-dependent_MTases_sf"/>
</dbReference>
<dbReference type="KEGG" id="nkf:Nkreftii_001115"/>
<evidence type="ECO:0000313" key="2">
    <source>
        <dbReference type="Proteomes" id="UP000593737"/>
    </source>
</evidence>
<proteinExistence type="predicted"/>
<organism evidence="1 2">
    <name type="scientific">Candidatus Nitrospira kreftii</name>
    <dbReference type="NCBI Taxonomy" id="2652173"/>
    <lineage>
        <taxon>Bacteria</taxon>
        <taxon>Pseudomonadati</taxon>
        <taxon>Nitrospirota</taxon>
        <taxon>Nitrospiria</taxon>
        <taxon>Nitrospirales</taxon>
        <taxon>Nitrospiraceae</taxon>
        <taxon>Nitrospira</taxon>
    </lineage>
</organism>
<dbReference type="Gene3D" id="3.40.50.150">
    <property type="entry name" value="Vaccinia Virus protein VP39"/>
    <property type="match status" value="1"/>
</dbReference>
<dbReference type="SUPFAM" id="SSF53335">
    <property type="entry name" value="S-adenosyl-L-methionine-dependent methyltransferases"/>
    <property type="match status" value="1"/>
</dbReference>
<dbReference type="Proteomes" id="UP000593737">
    <property type="component" value="Chromosome"/>
</dbReference>
<name>A0A7S8FCK0_9BACT</name>
<sequence length="318" mass="36229">MPEEKTCIRDTQSKIRPQLCSYLYHFCNKTWKNERGVEIPIFRDILLRHQTARILEVGNVLSHYVPIHHDVADKYEVAPGVLNQDIVEFAPTARYDVILSISTLEHVGWDEVPREPDKLLQAIAHLRNRCLAPGGQIVVSLPIGHNEFFDGLLRDGKSPFTTQHFLKRISTRNYWVESDWNECKDATYGRFVAHAICIGIIQGLPFGRARTRSRRGGYITNGSARSLCSISNTRLVARAASSGTAWFRWEYSPAHPRRGKLLTSPRSAHPYRSNANTQHAVPSLNLSQTHSYMSFPLLVTRRSILPARRFFLIQVTNS</sequence>
<accession>A0A7S8FCK0</accession>
<gene>
    <name evidence="1" type="ORF">Nkreftii_001115</name>
</gene>
<protein>
    <submittedName>
        <fullName evidence="1">Uncharacterized protein</fullName>
    </submittedName>
</protein>